<evidence type="ECO:0000313" key="1">
    <source>
        <dbReference type="EMBL" id="KAI3819029.1"/>
    </source>
</evidence>
<reference evidence="2" key="1">
    <citation type="journal article" date="2022" name="Mol. Ecol. Resour.">
        <title>The genomes of chicory, endive, great burdock and yacon provide insights into Asteraceae palaeo-polyploidization history and plant inulin production.</title>
        <authorList>
            <person name="Fan W."/>
            <person name="Wang S."/>
            <person name="Wang H."/>
            <person name="Wang A."/>
            <person name="Jiang F."/>
            <person name="Liu H."/>
            <person name="Zhao H."/>
            <person name="Xu D."/>
            <person name="Zhang Y."/>
        </authorList>
    </citation>
    <scope>NUCLEOTIDE SEQUENCE [LARGE SCALE GENOMIC DNA]</scope>
    <source>
        <strain evidence="2">cv. Yunnan</strain>
    </source>
</reference>
<accession>A0ACB9JFB9</accession>
<sequence length="73" mass="8372">MLNLYTNLARQRSRKKIFREVLKLVEKNTMKKSLNQTKKHGIASSSSKKRKQVHEDAVNNDDSRAANTKGKCV</sequence>
<protein>
    <submittedName>
        <fullName evidence="1">Uncharacterized protein</fullName>
    </submittedName>
</protein>
<comment type="caution">
    <text evidence="1">The sequence shown here is derived from an EMBL/GenBank/DDBJ whole genome shotgun (WGS) entry which is preliminary data.</text>
</comment>
<reference evidence="1 2" key="2">
    <citation type="journal article" date="2022" name="Mol. Ecol. Resour.">
        <title>The genomes of chicory, endive, great burdock and yacon provide insights into Asteraceae paleo-polyploidization history and plant inulin production.</title>
        <authorList>
            <person name="Fan W."/>
            <person name="Wang S."/>
            <person name="Wang H."/>
            <person name="Wang A."/>
            <person name="Jiang F."/>
            <person name="Liu H."/>
            <person name="Zhao H."/>
            <person name="Xu D."/>
            <person name="Zhang Y."/>
        </authorList>
    </citation>
    <scope>NUCLEOTIDE SEQUENCE [LARGE SCALE GENOMIC DNA]</scope>
    <source>
        <strain evidence="2">cv. Yunnan</strain>
        <tissue evidence="1">Leaves</tissue>
    </source>
</reference>
<keyword evidence="2" id="KW-1185">Reference proteome</keyword>
<organism evidence="1 2">
    <name type="scientific">Smallanthus sonchifolius</name>
    <dbReference type="NCBI Taxonomy" id="185202"/>
    <lineage>
        <taxon>Eukaryota</taxon>
        <taxon>Viridiplantae</taxon>
        <taxon>Streptophyta</taxon>
        <taxon>Embryophyta</taxon>
        <taxon>Tracheophyta</taxon>
        <taxon>Spermatophyta</taxon>
        <taxon>Magnoliopsida</taxon>
        <taxon>eudicotyledons</taxon>
        <taxon>Gunneridae</taxon>
        <taxon>Pentapetalae</taxon>
        <taxon>asterids</taxon>
        <taxon>campanulids</taxon>
        <taxon>Asterales</taxon>
        <taxon>Asteraceae</taxon>
        <taxon>Asteroideae</taxon>
        <taxon>Heliantheae alliance</taxon>
        <taxon>Millerieae</taxon>
        <taxon>Smallanthus</taxon>
    </lineage>
</organism>
<dbReference type="EMBL" id="CM042021">
    <property type="protein sequence ID" value="KAI3819029.1"/>
    <property type="molecule type" value="Genomic_DNA"/>
</dbReference>
<name>A0ACB9JFB9_9ASTR</name>
<gene>
    <name evidence="1" type="ORF">L1987_12851</name>
</gene>
<evidence type="ECO:0000313" key="2">
    <source>
        <dbReference type="Proteomes" id="UP001056120"/>
    </source>
</evidence>
<proteinExistence type="predicted"/>
<dbReference type="Proteomes" id="UP001056120">
    <property type="component" value="Linkage Group LG04"/>
</dbReference>